<dbReference type="GO" id="GO:0008270">
    <property type="term" value="F:zinc ion binding"/>
    <property type="evidence" value="ECO:0007669"/>
    <property type="project" value="InterPro"/>
</dbReference>
<dbReference type="GO" id="GO:0009893">
    <property type="term" value="P:positive regulation of metabolic process"/>
    <property type="evidence" value="ECO:0007669"/>
    <property type="project" value="UniProtKB-ARBA"/>
</dbReference>
<gene>
    <name evidence="8" type="ORF">EYZ11_000057</name>
</gene>
<keyword evidence="6" id="KW-0472">Membrane</keyword>
<evidence type="ECO:0000256" key="3">
    <source>
        <dbReference type="ARBA" id="ARBA00023125"/>
    </source>
</evidence>
<dbReference type="PROSITE" id="PS00463">
    <property type="entry name" value="ZN2_CY6_FUNGAL_1"/>
    <property type="match status" value="1"/>
</dbReference>
<dbReference type="GO" id="GO:0003677">
    <property type="term" value="F:DNA binding"/>
    <property type="evidence" value="ECO:0007669"/>
    <property type="project" value="UniProtKB-KW"/>
</dbReference>
<feature type="transmembrane region" description="Helical" evidence="6">
    <location>
        <begin position="244"/>
        <end position="269"/>
    </location>
</feature>
<evidence type="ECO:0000256" key="2">
    <source>
        <dbReference type="ARBA" id="ARBA00023015"/>
    </source>
</evidence>
<accession>A0A4S3JY68</accession>
<dbReference type="AlphaFoldDB" id="A0A4S3JY68"/>
<dbReference type="InterPro" id="IPR001138">
    <property type="entry name" value="Zn2Cys6_DnaBD"/>
</dbReference>
<keyword evidence="4" id="KW-0804">Transcription</keyword>
<evidence type="ECO:0000256" key="5">
    <source>
        <dbReference type="ARBA" id="ARBA00023242"/>
    </source>
</evidence>
<reference evidence="8 9" key="1">
    <citation type="submission" date="2019-03" db="EMBL/GenBank/DDBJ databases">
        <title>The genome sequence of a newly discovered highly antifungal drug resistant Aspergillus species, Aspergillus tanneri NIH 1004.</title>
        <authorList>
            <person name="Mounaud S."/>
            <person name="Singh I."/>
            <person name="Joardar V."/>
            <person name="Pakala S."/>
            <person name="Pakala S."/>
            <person name="Venepally P."/>
            <person name="Hoover J."/>
            <person name="Nierman W."/>
            <person name="Chung J."/>
            <person name="Losada L."/>
        </authorList>
    </citation>
    <scope>NUCLEOTIDE SEQUENCE [LARGE SCALE GENOMIC DNA]</scope>
    <source>
        <strain evidence="8 9">NIH1004</strain>
    </source>
</reference>
<evidence type="ECO:0000256" key="6">
    <source>
        <dbReference type="SAM" id="Phobius"/>
    </source>
</evidence>
<dbReference type="EMBL" id="SOSA01000001">
    <property type="protein sequence ID" value="THD00493.1"/>
    <property type="molecule type" value="Genomic_DNA"/>
</dbReference>
<name>A0A4S3JY68_9EURO</name>
<sequence>MAVTRTSKSQRTAVRASLACVQCRSQHAKCGAEMPVCSRCQQEGRVCYYVQSRRSATAKASVSSLPASDVRGDVLFSPPSAAHAYSVQENDSIPIKYGILSAVQPLEAMNGAYHGESEHATCCRFLDAYYRETDSESITFLLPVIHYIGSVYINDGSATSLKETVIKQLNITDLTVNVLPSNGYTVLAFLLLAIATYGQDDRAQARILLNRGLQMMIDIGMNRRTFAAAEPDPSWAESWRRTFWGLYTTDVLIVGLCAAFAAGTLMLTFHRTTSHWIRLVSYTRTFEQYEIRDFEDKVPVFSSFTYLIDLVKIAHSVLHPREDRNTAATNADTMLIAWKLNLPLEKHSVVKEDGGVDHILFHCHVLWHSLLITIHQPLSRLVRSSTRGYEDNALISPISSSDDSLWEDSCERLHTRRTLDAVAATMNLCALPIPIVQQSPLTISCVALSTMTSMMEYQTILSSSPRCPTRDKTRLGVAILNQFGQVWAMGANASTRMKKIAREVFTKGHADRDGLGRFELNPILNQSLLSVADPWAEFSGVNS</sequence>
<dbReference type="InterPro" id="IPR007219">
    <property type="entry name" value="XnlR_reg_dom"/>
</dbReference>
<dbReference type="GO" id="GO:0006351">
    <property type="term" value="P:DNA-templated transcription"/>
    <property type="evidence" value="ECO:0007669"/>
    <property type="project" value="InterPro"/>
</dbReference>
<comment type="caution">
    <text evidence="8">The sequence shown here is derived from an EMBL/GenBank/DDBJ whole genome shotgun (WGS) entry which is preliminary data.</text>
</comment>
<dbReference type="PANTHER" id="PTHR47431">
    <property type="entry name" value="ZN(II)2CYS6 TRANSCRIPTION FACTOR (EUROFUNG)-RELATED"/>
    <property type="match status" value="1"/>
</dbReference>
<evidence type="ECO:0000313" key="9">
    <source>
        <dbReference type="Proteomes" id="UP000308092"/>
    </source>
</evidence>
<organism evidence="8 9">
    <name type="scientific">Aspergillus tanneri</name>
    <dbReference type="NCBI Taxonomy" id="1220188"/>
    <lineage>
        <taxon>Eukaryota</taxon>
        <taxon>Fungi</taxon>
        <taxon>Dikarya</taxon>
        <taxon>Ascomycota</taxon>
        <taxon>Pezizomycotina</taxon>
        <taxon>Eurotiomycetes</taxon>
        <taxon>Eurotiomycetidae</taxon>
        <taxon>Eurotiales</taxon>
        <taxon>Aspergillaceae</taxon>
        <taxon>Aspergillus</taxon>
        <taxon>Aspergillus subgen. Circumdati</taxon>
    </lineage>
</organism>
<dbReference type="SMART" id="SM00066">
    <property type="entry name" value="GAL4"/>
    <property type="match status" value="1"/>
</dbReference>
<keyword evidence="9" id="KW-1185">Reference proteome</keyword>
<dbReference type="Gene3D" id="4.10.240.10">
    <property type="entry name" value="Zn(2)-C6 fungal-type DNA-binding domain"/>
    <property type="match status" value="1"/>
</dbReference>
<dbReference type="GO" id="GO:0000981">
    <property type="term" value="F:DNA-binding transcription factor activity, RNA polymerase II-specific"/>
    <property type="evidence" value="ECO:0007669"/>
    <property type="project" value="InterPro"/>
</dbReference>
<feature type="domain" description="Zn(2)-C6 fungal-type" evidence="7">
    <location>
        <begin position="19"/>
        <end position="49"/>
    </location>
</feature>
<dbReference type="Proteomes" id="UP000308092">
    <property type="component" value="Unassembled WGS sequence"/>
</dbReference>
<evidence type="ECO:0000256" key="1">
    <source>
        <dbReference type="ARBA" id="ARBA00022723"/>
    </source>
</evidence>
<dbReference type="PANTHER" id="PTHR47431:SF4">
    <property type="entry name" value="ZN(II)2CYS6 TRANSCRIPTION FACTOR (EUROFUNG)"/>
    <property type="match status" value="1"/>
</dbReference>
<dbReference type="STRING" id="1220188.A0A4S3JY68"/>
<keyword evidence="3" id="KW-0238">DNA-binding</keyword>
<dbReference type="CDD" id="cd00067">
    <property type="entry name" value="GAL4"/>
    <property type="match status" value="1"/>
</dbReference>
<evidence type="ECO:0000256" key="4">
    <source>
        <dbReference type="ARBA" id="ARBA00023163"/>
    </source>
</evidence>
<dbReference type="PROSITE" id="PS50048">
    <property type="entry name" value="ZN2_CY6_FUNGAL_2"/>
    <property type="match status" value="1"/>
</dbReference>
<dbReference type="Pfam" id="PF04082">
    <property type="entry name" value="Fungal_trans"/>
    <property type="match status" value="1"/>
</dbReference>
<proteinExistence type="predicted"/>
<evidence type="ECO:0000313" key="8">
    <source>
        <dbReference type="EMBL" id="THD00493.1"/>
    </source>
</evidence>
<keyword evidence="6" id="KW-1133">Transmembrane helix</keyword>
<keyword evidence="1" id="KW-0479">Metal-binding</keyword>
<dbReference type="Pfam" id="PF00172">
    <property type="entry name" value="Zn_clus"/>
    <property type="match status" value="1"/>
</dbReference>
<evidence type="ECO:0000259" key="7">
    <source>
        <dbReference type="PROSITE" id="PS50048"/>
    </source>
</evidence>
<dbReference type="CDD" id="cd12148">
    <property type="entry name" value="fungal_TF_MHR"/>
    <property type="match status" value="1"/>
</dbReference>
<dbReference type="SUPFAM" id="SSF57701">
    <property type="entry name" value="Zn2/Cys6 DNA-binding domain"/>
    <property type="match status" value="1"/>
</dbReference>
<protein>
    <recommendedName>
        <fullName evidence="7">Zn(2)-C6 fungal-type domain-containing protein</fullName>
    </recommendedName>
</protein>
<dbReference type="VEuPathDB" id="FungiDB:EYZ11_000057"/>
<dbReference type="InterPro" id="IPR036864">
    <property type="entry name" value="Zn2-C6_fun-type_DNA-bd_sf"/>
</dbReference>
<keyword evidence="6" id="KW-0812">Transmembrane</keyword>
<keyword evidence="5" id="KW-0539">Nucleus</keyword>
<keyword evidence="2" id="KW-0805">Transcription regulation</keyword>